<dbReference type="EMBL" id="ML742653">
    <property type="protein sequence ID" value="KAE8144215.1"/>
    <property type="molecule type" value="Genomic_DNA"/>
</dbReference>
<name>A0A5N6TCW6_ASPAV</name>
<dbReference type="Proteomes" id="UP000325780">
    <property type="component" value="Unassembled WGS sequence"/>
</dbReference>
<protein>
    <submittedName>
        <fullName evidence="1">Uncharacterized protein</fullName>
    </submittedName>
</protein>
<reference evidence="1 2" key="1">
    <citation type="submission" date="2019-04" db="EMBL/GenBank/DDBJ databases">
        <title>Friends and foes A comparative genomics study of 23 Aspergillus species from section Flavi.</title>
        <authorList>
            <consortium name="DOE Joint Genome Institute"/>
            <person name="Kjaerbolling I."/>
            <person name="Vesth T."/>
            <person name="Frisvad J.C."/>
            <person name="Nybo J.L."/>
            <person name="Theobald S."/>
            <person name="Kildgaard S."/>
            <person name="Isbrandt T."/>
            <person name="Kuo A."/>
            <person name="Sato A."/>
            <person name="Lyhne E.K."/>
            <person name="Kogle M.E."/>
            <person name="Wiebenga A."/>
            <person name="Kun R.S."/>
            <person name="Lubbers R.J."/>
            <person name="Makela M.R."/>
            <person name="Barry K."/>
            <person name="Chovatia M."/>
            <person name="Clum A."/>
            <person name="Daum C."/>
            <person name="Haridas S."/>
            <person name="He G."/>
            <person name="LaButti K."/>
            <person name="Lipzen A."/>
            <person name="Mondo S."/>
            <person name="Riley R."/>
            <person name="Salamov A."/>
            <person name="Simmons B.A."/>
            <person name="Magnuson J.K."/>
            <person name="Henrissat B."/>
            <person name="Mortensen U.H."/>
            <person name="Larsen T.O."/>
            <person name="Devries R.P."/>
            <person name="Grigoriev I.V."/>
            <person name="Machida M."/>
            <person name="Baker S.E."/>
            <person name="Andersen M.R."/>
        </authorList>
    </citation>
    <scope>NUCLEOTIDE SEQUENCE [LARGE SCALE GENOMIC DNA]</scope>
    <source>
        <strain evidence="1 2">IBT 18842</strain>
    </source>
</reference>
<dbReference type="AlphaFoldDB" id="A0A5N6TCW6"/>
<evidence type="ECO:0000313" key="2">
    <source>
        <dbReference type="Proteomes" id="UP000325780"/>
    </source>
</evidence>
<keyword evidence="2" id="KW-1185">Reference proteome</keyword>
<evidence type="ECO:0000313" key="1">
    <source>
        <dbReference type="EMBL" id="KAE8144215.1"/>
    </source>
</evidence>
<sequence>MQELVLVPRASEDSLERPQRGVLSRTWIVLMDPQAPCLQLMLWMHFTSTVLPWLVSKAIGYLRLPKLSSVDSLHHATGGAILICFAALCRYPGVHARTADFTGSDLDRAVRPTSVQLDRASVGVHFPRNYSKFVQL</sequence>
<organism evidence="1 2">
    <name type="scientific">Aspergillus avenaceus</name>
    <dbReference type="NCBI Taxonomy" id="36643"/>
    <lineage>
        <taxon>Eukaryota</taxon>
        <taxon>Fungi</taxon>
        <taxon>Dikarya</taxon>
        <taxon>Ascomycota</taxon>
        <taxon>Pezizomycotina</taxon>
        <taxon>Eurotiomycetes</taxon>
        <taxon>Eurotiomycetidae</taxon>
        <taxon>Eurotiales</taxon>
        <taxon>Aspergillaceae</taxon>
        <taxon>Aspergillus</taxon>
        <taxon>Aspergillus subgen. Circumdati</taxon>
    </lineage>
</organism>
<gene>
    <name evidence="1" type="ORF">BDV25DRAFT_145866</name>
</gene>
<accession>A0A5N6TCW6</accession>
<proteinExistence type="predicted"/>